<accession>A0AAD9KRP8</accession>
<evidence type="ECO:0000256" key="1">
    <source>
        <dbReference type="SAM" id="MobiDB-lite"/>
    </source>
</evidence>
<protein>
    <submittedName>
        <fullName evidence="2">Uncharacterized protein</fullName>
    </submittedName>
</protein>
<gene>
    <name evidence="2" type="ORF">NP493_678g01055</name>
</gene>
<evidence type="ECO:0000313" key="3">
    <source>
        <dbReference type="Proteomes" id="UP001209878"/>
    </source>
</evidence>
<feature type="region of interest" description="Disordered" evidence="1">
    <location>
        <begin position="39"/>
        <end position="71"/>
    </location>
</feature>
<dbReference type="EMBL" id="JAODUO010000678">
    <property type="protein sequence ID" value="KAK2176159.1"/>
    <property type="molecule type" value="Genomic_DNA"/>
</dbReference>
<keyword evidence="3" id="KW-1185">Reference proteome</keyword>
<name>A0AAD9KRP8_RIDPI</name>
<organism evidence="2 3">
    <name type="scientific">Ridgeia piscesae</name>
    <name type="common">Tubeworm</name>
    <dbReference type="NCBI Taxonomy" id="27915"/>
    <lineage>
        <taxon>Eukaryota</taxon>
        <taxon>Metazoa</taxon>
        <taxon>Spiralia</taxon>
        <taxon>Lophotrochozoa</taxon>
        <taxon>Annelida</taxon>
        <taxon>Polychaeta</taxon>
        <taxon>Sedentaria</taxon>
        <taxon>Canalipalpata</taxon>
        <taxon>Sabellida</taxon>
        <taxon>Siboglinidae</taxon>
        <taxon>Ridgeia</taxon>
    </lineage>
</organism>
<comment type="caution">
    <text evidence="2">The sequence shown here is derived from an EMBL/GenBank/DDBJ whole genome shotgun (WGS) entry which is preliminary data.</text>
</comment>
<proteinExistence type="predicted"/>
<feature type="compositionally biased region" description="Basic and acidic residues" evidence="1">
    <location>
        <begin position="39"/>
        <end position="51"/>
    </location>
</feature>
<sequence>MLTQERFKRSMNDLDLELKLLRQHKTMLLEQLQVLEESRPEVQMKAREARRTGRPVTQESGLSAGLDIDDDEDDNAALDPFIPQERVFCKYAAMFYTSNNGGKTFHEFKEAEYCPSCGEKVRQQ</sequence>
<dbReference type="AlphaFoldDB" id="A0AAD9KRP8"/>
<dbReference type="Proteomes" id="UP001209878">
    <property type="component" value="Unassembled WGS sequence"/>
</dbReference>
<reference evidence="2" key="1">
    <citation type="journal article" date="2023" name="Mol. Biol. Evol.">
        <title>Third-Generation Sequencing Reveals the Adaptive Role of the Epigenome in Three Deep-Sea Polychaetes.</title>
        <authorList>
            <person name="Perez M."/>
            <person name="Aroh O."/>
            <person name="Sun Y."/>
            <person name="Lan Y."/>
            <person name="Juniper S.K."/>
            <person name="Young C.R."/>
            <person name="Angers B."/>
            <person name="Qian P.Y."/>
        </authorList>
    </citation>
    <scope>NUCLEOTIDE SEQUENCE</scope>
    <source>
        <strain evidence="2">R07B-5</strain>
    </source>
</reference>
<evidence type="ECO:0000313" key="2">
    <source>
        <dbReference type="EMBL" id="KAK2176159.1"/>
    </source>
</evidence>